<proteinExistence type="predicted"/>
<name>A0AAD5USQ6_9APHY</name>
<reference evidence="1" key="1">
    <citation type="submission" date="2022-07" db="EMBL/GenBank/DDBJ databases">
        <title>Genome Sequence of Physisporinus lineatus.</title>
        <authorList>
            <person name="Buettner E."/>
        </authorList>
    </citation>
    <scope>NUCLEOTIDE SEQUENCE</scope>
    <source>
        <strain evidence="1">VT162</strain>
    </source>
</reference>
<comment type="caution">
    <text evidence="1">The sequence shown here is derived from an EMBL/GenBank/DDBJ whole genome shotgun (WGS) entry which is preliminary data.</text>
</comment>
<gene>
    <name evidence="1" type="ORF">NLI96_g11798</name>
</gene>
<accession>A0AAD5USQ6</accession>
<dbReference type="Proteomes" id="UP001212997">
    <property type="component" value="Unassembled WGS sequence"/>
</dbReference>
<protein>
    <submittedName>
        <fullName evidence="1">Uncharacterized protein</fullName>
    </submittedName>
</protein>
<sequence>MFEDLQNSNGGLVITPQSETFEVADPRWEYPILDDIHNKSHSSRGNLDYYEYLGPEDEALASAFCPSPHYNRIVGNLGAPLRSIFLEEEEVNGTTASLSRRSLSNPSSDSQAVELVEWTSEDHVSGTRMGRAH</sequence>
<dbReference type="AlphaFoldDB" id="A0AAD5USQ6"/>
<dbReference type="EMBL" id="JANAWD010000846">
    <property type="protein sequence ID" value="KAJ3475499.1"/>
    <property type="molecule type" value="Genomic_DNA"/>
</dbReference>
<evidence type="ECO:0000313" key="2">
    <source>
        <dbReference type="Proteomes" id="UP001212997"/>
    </source>
</evidence>
<evidence type="ECO:0000313" key="1">
    <source>
        <dbReference type="EMBL" id="KAJ3475499.1"/>
    </source>
</evidence>
<organism evidence="1 2">
    <name type="scientific">Meripilus lineatus</name>
    <dbReference type="NCBI Taxonomy" id="2056292"/>
    <lineage>
        <taxon>Eukaryota</taxon>
        <taxon>Fungi</taxon>
        <taxon>Dikarya</taxon>
        <taxon>Basidiomycota</taxon>
        <taxon>Agaricomycotina</taxon>
        <taxon>Agaricomycetes</taxon>
        <taxon>Polyporales</taxon>
        <taxon>Meripilaceae</taxon>
        <taxon>Meripilus</taxon>
    </lineage>
</organism>
<keyword evidence="2" id="KW-1185">Reference proteome</keyword>